<sequence length="680" mass="76932">MRNNIKVRAVSLNVIAASLIAAFGSAQAQDDVVERLIRPESSVSVGFGYLTEDVARFGQYSGLRDEGLYGLADVKLVDRDDATGRWLRLDGRNLGLDSRSLRFEHSIQGNWKYFLDYDQTPRYSQYEVRTGLQGIGHDFQRVNGVPMREKRLHTDREALSFGGQYALGNGWDVRLKLKQDIKQGDRLYGGYPVNAKHIFLAEPIDHTMRQIDLVLGYAGSRLQLSAGYYGSFFDNGNSALRLATNPAGTQITNLGTARFDRIALAPDNYAHQFYLDGGYTFTPTTRANFKIAKSFAYQDDSFIERSVRQPRVDSLDGKLETTLVQFGLSARPLQKLSLVADWRYENRDDRTTQRRYFDPAASRTFNGINETRDFEVNTGKLEARYMLPAGFKLAAGIDYDEKKRDAYDVRLTSTRKRTEELGYRVELSRSLSDTVNGSVSLVQSERSGSRLLTETSTATSYYAVPYHLADRDREKVRMRLDWMPIEVLSFQLTADAFNDDYKDGGYGIDKGRGSFWSVDGTWVFAADWDVHGWASREYSRQVNQTRGAGNADWLANLQVQTEAFGVGLKGKVGSRWKLGGDLSYSHNLNQYGLTGAAITPAMAINDVKFTVTTLKLFAEYEMRKDLSLRFDAVHDQWSTNDWQWANFIYTSAAPADGTTLSQDETQETTFVGVTMRYKWR</sequence>
<dbReference type="RefSeq" id="WP_169207822.1">
    <property type="nucleotide sequence ID" value="NZ_CP059560.1"/>
</dbReference>
<feature type="chain" id="PRO_5047347314" evidence="1">
    <location>
        <begin position="29"/>
        <end position="680"/>
    </location>
</feature>
<dbReference type="Pfam" id="PF11854">
    <property type="entry name" value="MtrB_PioB"/>
    <property type="match status" value="1"/>
</dbReference>
<dbReference type="EMBL" id="WTVR01000043">
    <property type="protein sequence ID" value="NMF90483.1"/>
    <property type="molecule type" value="Genomic_DNA"/>
</dbReference>
<dbReference type="SUPFAM" id="SSF56935">
    <property type="entry name" value="Porins"/>
    <property type="match status" value="2"/>
</dbReference>
<reference evidence="2 3" key="1">
    <citation type="submission" date="2019-12" db="EMBL/GenBank/DDBJ databases">
        <title>Comparative genomics gives insights into the taxonomy of the Azoarcus-Aromatoleum group and reveals separate origins of nif in the plant-associated Azoarcus and non-plant-associated Aromatoleum sub-groups.</title>
        <authorList>
            <person name="Lafos M."/>
            <person name="Maluk M."/>
            <person name="Batista M."/>
            <person name="Junghare M."/>
            <person name="Carmona M."/>
            <person name="Faoro H."/>
            <person name="Cruz L.M."/>
            <person name="Battistoni F."/>
            <person name="De Souza E."/>
            <person name="Pedrosa F."/>
            <person name="Chen W.-M."/>
            <person name="Poole P.S."/>
            <person name="Dixon R.A."/>
            <person name="James E.K."/>
        </authorList>
    </citation>
    <scope>NUCLEOTIDE SEQUENCE [LARGE SCALE GENOMIC DNA]</scope>
    <source>
        <strain evidence="2 3">ToN1</strain>
    </source>
</reference>
<feature type="signal peptide" evidence="1">
    <location>
        <begin position="1"/>
        <end position="28"/>
    </location>
</feature>
<dbReference type="Proteomes" id="UP000652074">
    <property type="component" value="Unassembled WGS sequence"/>
</dbReference>
<proteinExistence type="predicted"/>
<organism evidence="2 3">
    <name type="scientific">Aromatoleum petrolei</name>
    <dbReference type="NCBI Taxonomy" id="76116"/>
    <lineage>
        <taxon>Bacteria</taxon>
        <taxon>Pseudomonadati</taxon>
        <taxon>Pseudomonadota</taxon>
        <taxon>Betaproteobacteria</taxon>
        <taxon>Rhodocyclales</taxon>
        <taxon>Rhodocyclaceae</taxon>
        <taxon>Aromatoleum</taxon>
    </lineage>
</organism>
<gene>
    <name evidence="2" type="ORF">GPA26_18590</name>
</gene>
<dbReference type="NCBIfam" id="TIGR03509">
    <property type="entry name" value="OMP_MtrB_PioB"/>
    <property type="match status" value="1"/>
</dbReference>
<keyword evidence="3" id="KW-1185">Reference proteome</keyword>
<evidence type="ECO:0000313" key="3">
    <source>
        <dbReference type="Proteomes" id="UP000652074"/>
    </source>
</evidence>
<evidence type="ECO:0000256" key="1">
    <source>
        <dbReference type="SAM" id="SignalP"/>
    </source>
</evidence>
<name>A0ABX1MRT0_9RHOO</name>
<dbReference type="InterPro" id="IPR020016">
    <property type="entry name" value="Decahaem-assoc_OM_MtrB/PioB"/>
</dbReference>
<accession>A0ABX1MRT0</accession>
<evidence type="ECO:0000313" key="2">
    <source>
        <dbReference type="EMBL" id="NMF90483.1"/>
    </source>
</evidence>
<protein>
    <submittedName>
        <fullName evidence="2">MtrB/PioB family decaheme-associated outer membrane protein</fullName>
    </submittedName>
</protein>
<comment type="caution">
    <text evidence="2">The sequence shown here is derived from an EMBL/GenBank/DDBJ whole genome shotgun (WGS) entry which is preliminary data.</text>
</comment>
<keyword evidence="1" id="KW-0732">Signal</keyword>